<name>A0A4Q1QR61_9ACTN</name>
<dbReference type="EMBL" id="SDIF01000181">
    <property type="protein sequence ID" value="RXS58655.1"/>
    <property type="molecule type" value="Genomic_DNA"/>
</dbReference>
<dbReference type="Proteomes" id="UP000289482">
    <property type="component" value="Unassembled WGS sequence"/>
</dbReference>
<comment type="caution">
    <text evidence="2">The sequence shown here is derived from an EMBL/GenBank/DDBJ whole genome shotgun (WGS) entry which is preliminary data.</text>
</comment>
<keyword evidence="3" id="KW-1185">Reference proteome</keyword>
<organism evidence="2 3">
    <name type="scientific">Streptomyces sioyaensis</name>
    <dbReference type="NCBI Taxonomy" id="67364"/>
    <lineage>
        <taxon>Bacteria</taxon>
        <taxon>Bacillati</taxon>
        <taxon>Actinomycetota</taxon>
        <taxon>Actinomycetes</taxon>
        <taxon>Kitasatosporales</taxon>
        <taxon>Streptomycetaceae</taxon>
        <taxon>Streptomyces</taxon>
    </lineage>
</organism>
<evidence type="ECO:0000313" key="2">
    <source>
        <dbReference type="EMBL" id="RXS58655.1"/>
    </source>
</evidence>
<dbReference type="AlphaFoldDB" id="A0A4Q1QR61"/>
<feature type="region of interest" description="Disordered" evidence="1">
    <location>
        <begin position="1"/>
        <end position="52"/>
    </location>
</feature>
<protein>
    <submittedName>
        <fullName evidence="2">TerD family protein</fullName>
    </submittedName>
</protein>
<feature type="non-terminal residue" evidence="2">
    <location>
        <position position="1"/>
    </location>
</feature>
<evidence type="ECO:0000256" key="1">
    <source>
        <dbReference type="SAM" id="MobiDB-lite"/>
    </source>
</evidence>
<accession>A0A4Q1QR61</accession>
<sequence>PQYQPQPQPPTGYGFPPAPQAGTYGYPVPPQQTFVPDPSFVLPPQGPQFQRR</sequence>
<gene>
    <name evidence="2" type="ORF">EST54_31715</name>
</gene>
<proteinExistence type="predicted"/>
<feature type="compositionally biased region" description="Pro residues" evidence="1">
    <location>
        <begin position="1"/>
        <end position="10"/>
    </location>
</feature>
<reference evidence="2 3" key="1">
    <citation type="submission" date="2019-01" db="EMBL/GenBank/DDBJ databases">
        <title>Draft genome sequences of the type strain Streptomyces sioyaensis DSM 40032 and its novel strain, TM32, a thermotolerant antibiotics-producing actinobacterium.</title>
        <authorList>
            <person name="Nakaew N."/>
            <person name="Lumyong S."/>
            <person name="Sloan W.T."/>
            <person name="Sungthong R."/>
        </authorList>
    </citation>
    <scope>NUCLEOTIDE SEQUENCE [LARGE SCALE GENOMIC DNA]</scope>
    <source>
        <strain evidence="2 3">DSM 40032</strain>
    </source>
</reference>
<evidence type="ECO:0000313" key="3">
    <source>
        <dbReference type="Proteomes" id="UP000289482"/>
    </source>
</evidence>